<proteinExistence type="inferred from homology"/>
<evidence type="ECO:0000313" key="7">
    <source>
        <dbReference type="EMBL" id="EGS19402.1"/>
    </source>
</evidence>
<dbReference type="Pfam" id="PF02290">
    <property type="entry name" value="SRP14"/>
    <property type="match status" value="1"/>
</dbReference>
<dbReference type="GO" id="GO:0030942">
    <property type="term" value="F:endoplasmic reticulum signal peptide binding"/>
    <property type="evidence" value="ECO:0007669"/>
    <property type="project" value="InterPro"/>
</dbReference>
<accession>G0SB22</accession>
<evidence type="ECO:0000256" key="3">
    <source>
        <dbReference type="ARBA" id="ARBA00022490"/>
    </source>
</evidence>
<dbReference type="RefSeq" id="XP_006695224.1">
    <property type="nucleotide sequence ID" value="XM_006695161.1"/>
</dbReference>
<keyword evidence="3" id="KW-0963">Cytoplasm</keyword>
<reference evidence="7 8" key="1">
    <citation type="journal article" date="2011" name="Cell">
        <title>Insight into structure and assembly of the nuclear pore complex by utilizing the genome of a eukaryotic thermophile.</title>
        <authorList>
            <person name="Amlacher S."/>
            <person name="Sarges P."/>
            <person name="Flemming D."/>
            <person name="van Noort V."/>
            <person name="Kunze R."/>
            <person name="Devos D.P."/>
            <person name="Arumugam M."/>
            <person name="Bork P."/>
            <person name="Hurt E."/>
        </authorList>
    </citation>
    <scope>NUCLEOTIDE SEQUENCE [LARGE SCALE GENOMIC DNA]</scope>
    <source>
        <strain evidence="8">DSM 1495 / CBS 144.50 / IMI 039719</strain>
    </source>
</reference>
<dbReference type="InterPro" id="IPR003210">
    <property type="entry name" value="Signal_recog_particle_SRP14"/>
</dbReference>
<dbReference type="SUPFAM" id="SSF54762">
    <property type="entry name" value="Signal recognition particle alu RNA binding heterodimer, SRP9/14"/>
    <property type="match status" value="1"/>
</dbReference>
<dbReference type="STRING" id="759272.G0SB22"/>
<evidence type="ECO:0000313" key="8">
    <source>
        <dbReference type="Proteomes" id="UP000008066"/>
    </source>
</evidence>
<dbReference type="GO" id="GO:0008312">
    <property type="term" value="F:7S RNA binding"/>
    <property type="evidence" value="ECO:0007669"/>
    <property type="project" value="InterPro"/>
</dbReference>
<keyword evidence="6" id="KW-0687">Ribonucleoprotein</keyword>
<dbReference type="KEGG" id="cthr:CTHT_0048610"/>
<evidence type="ECO:0000256" key="5">
    <source>
        <dbReference type="ARBA" id="ARBA00023135"/>
    </source>
</evidence>
<comment type="subcellular location">
    <subcellularLocation>
        <location evidence="1">Cytoplasm</location>
    </subcellularLocation>
</comment>
<keyword evidence="8" id="KW-1185">Reference proteome</keyword>
<comment type="similarity">
    <text evidence="2">Belongs to the SRP14 family.</text>
</comment>
<evidence type="ECO:0000256" key="2">
    <source>
        <dbReference type="ARBA" id="ARBA00010349"/>
    </source>
</evidence>
<sequence length="200" mass="22159">MSPLSHDEFFTKLADLFTTTKSNLKGSIFLTQKRLSYNPSESQTPSPTSDDPLTAVFPDLTTTLAPAPILIRATNGKSKAARKRGKKVKLSTVVQPDELEAFYGRYAEEPYLGDTPANCFAGGLAGGLGDGLLDQTIWCVPLHLQGLLPFYEVFHLTEQDLHRVHEREQRLHESESTGMQRTWKACVTAAAMFTMLIDDI</sequence>
<keyword evidence="5" id="KW-0733">Signal recognition particle</keyword>
<dbReference type="GO" id="GO:0005786">
    <property type="term" value="C:signal recognition particle, endoplasmic reticulum targeting"/>
    <property type="evidence" value="ECO:0007669"/>
    <property type="project" value="UniProtKB-KW"/>
</dbReference>
<dbReference type="Proteomes" id="UP000008066">
    <property type="component" value="Unassembled WGS sequence"/>
</dbReference>
<organism evidence="8">
    <name type="scientific">Chaetomium thermophilum (strain DSM 1495 / CBS 144.50 / IMI 039719)</name>
    <name type="common">Thermochaetoides thermophila</name>
    <dbReference type="NCBI Taxonomy" id="759272"/>
    <lineage>
        <taxon>Eukaryota</taxon>
        <taxon>Fungi</taxon>
        <taxon>Dikarya</taxon>
        <taxon>Ascomycota</taxon>
        <taxon>Pezizomycotina</taxon>
        <taxon>Sordariomycetes</taxon>
        <taxon>Sordariomycetidae</taxon>
        <taxon>Sordariales</taxon>
        <taxon>Chaetomiaceae</taxon>
        <taxon>Thermochaetoides</taxon>
    </lineage>
</organism>
<dbReference type="Gene3D" id="3.30.720.10">
    <property type="entry name" value="Signal recognition particle alu RNA binding heterodimer, srp9/1"/>
    <property type="match status" value="1"/>
</dbReference>
<dbReference type="EMBL" id="GL988044">
    <property type="protein sequence ID" value="EGS19402.1"/>
    <property type="molecule type" value="Genomic_DNA"/>
</dbReference>
<dbReference type="GeneID" id="18258899"/>
<dbReference type="HOGENOM" id="CLU_1366101_0_0_1"/>
<dbReference type="OrthoDB" id="19209at2759"/>
<gene>
    <name evidence="7" type="ORF">CTHT_0048610</name>
</gene>
<evidence type="ECO:0000256" key="1">
    <source>
        <dbReference type="ARBA" id="ARBA00004496"/>
    </source>
</evidence>
<name>G0SB22_CHATD</name>
<protein>
    <submittedName>
        <fullName evidence="7">Uncharacterized protein</fullName>
    </submittedName>
</protein>
<evidence type="ECO:0000256" key="6">
    <source>
        <dbReference type="ARBA" id="ARBA00023274"/>
    </source>
</evidence>
<dbReference type="InterPro" id="IPR009018">
    <property type="entry name" value="Signal_recog_particle_SRP9/14"/>
</dbReference>
<dbReference type="AlphaFoldDB" id="G0SB22"/>
<keyword evidence="4" id="KW-0694">RNA-binding</keyword>
<dbReference type="GO" id="GO:0006614">
    <property type="term" value="P:SRP-dependent cotranslational protein targeting to membrane"/>
    <property type="evidence" value="ECO:0007669"/>
    <property type="project" value="InterPro"/>
</dbReference>
<evidence type="ECO:0000256" key="4">
    <source>
        <dbReference type="ARBA" id="ARBA00022884"/>
    </source>
</evidence>